<dbReference type="InterPro" id="IPR025421">
    <property type="entry name" value="DUF4148"/>
</dbReference>
<evidence type="ECO:0000256" key="1">
    <source>
        <dbReference type="SAM" id="MobiDB-lite"/>
    </source>
</evidence>
<reference evidence="3 4" key="1">
    <citation type="submission" date="2018-06" db="EMBL/GenBank/DDBJ databases">
        <title>Genomic Encyclopedia of Type Strains, Phase III (KMG-III): the genomes of soil and plant-associated and newly described type strains.</title>
        <authorList>
            <person name="Whitman W."/>
        </authorList>
    </citation>
    <scope>NUCLEOTIDE SEQUENCE [LARGE SCALE GENOMIC DNA]</scope>
    <source>
        <strain evidence="3 4">LMG 23644</strain>
    </source>
</reference>
<dbReference type="Proteomes" id="UP000248918">
    <property type="component" value="Unassembled WGS sequence"/>
</dbReference>
<keyword evidence="2" id="KW-0732">Signal</keyword>
<evidence type="ECO:0000256" key="2">
    <source>
        <dbReference type="SAM" id="SignalP"/>
    </source>
</evidence>
<feature type="region of interest" description="Disordered" evidence="1">
    <location>
        <begin position="92"/>
        <end position="121"/>
    </location>
</feature>
<organism evidence="3 4">
    <name type="scientific">Paraburkholderia bryophila</name>
    <dbReference type="NCBI Taxonomy" id="420952"/>
    <lineage>
        <taxon>Bacteria</taxon>
        <taxon>Pseudomonadati</taxon>
        <taxon>Pseudomonadota</taxon>
        <taxon>Betaproteobacteria</taxon>
        <taxon>Burkholderiales</taxon>
        <taxon>Burkholderiaceae</taxon>
        <taxon>Paraburkholderia</taxon>
    </lineage>
</organism>
<dbReference type="AlphaFoldDB" id="A0A329BIM1"/>
<dbReference type="EMBL" id="QLTK01000044">
    <property type="protein sequence ID" value="RAS18844.1"/>
    <property type="molecule type" value="Genomic_DNA"/>
</dbReference>
<feature type="compositionally biased region" description="Low complexity" evidence="1">
    <location>
        <begin position="96"/>
        <end position="121"/>
    </location>
</feature>
<protein>
    <submittedName>
        <fullName evidence="3">Uncharacterized protein DUF4148</fullName>
    </submittedName>
</protein>
<dbReference type="Pfam" id="PF13663">
    <property type="entry name" value="DUF4148"/>
    <property type="match status" value="1"/>
</dbReference>
<evidence type="ECO:0000313" key="4">
    <source>
        <dbReference type="Proteomes" id="UP000248918"/>
    </source>
</evidence>
<feature type="signal peptide" evidence="2">
    <location>
        <begin position="1"/>
        <end position="22"/>
    </location>
</feature>
<feature type="chain" id="PRO_5016356124" evidence="2">
    <location>
        <begin position="23"/>
        <end position="121"/>
    </location>
</feature>
<evidence type="ECO:0000313" key="3">
    <source>
        <dbReference type="EMBL" id="RAS18844.1"/>
    </source>
</evidence>
<sequence>MKLATKTLLASLLLIGSASAMAAPGLTQQQCNDYPFTPLKSEVTHKQLMNELGELEAVGYSPSNDDDDYPSDLEAAQQKLQAEYRADCMPAAPHVSASATQTPAGTATPAAAQAVVNQPAG</sequence>
<dbReference type="RefSeq" id="WP_111935673.1">
    <property type="nucleotide sequence ID" value="NZ_CADFFP010000043.1"/>
</dbReference>
<name>A0A329BIM1_9BURK</name>
<comment type="caution">
    <text evidence="3">The sequence shown here is derived from an EMBL/GenBank/DDBJ whole genome shotgun (WGS) entry which is preliminary data.</text>
</comment>
<gene>
    <name evidence="3" type="ORF">BX591_14431</name>
</gene>
<dbReference type="OrthoDB" id="9030534at2"/>
<accession>A0A329BIM1</accession>
<proteinExistence type="predicted"/>